<name>A0A7G2ER32_ARATH</name>
<dbReference type="Gene3D" id="3.60.10.10">
    <property type="entry name" value="Endonuclease/exonuclease/phosphatase"/>
    <property type="match status" value="1"/>
</dbReference>
<dbReference type="PANTHER" id="PTHR33710:SF71">
    <property type="entry name" value="ENDONUCLEASE_EXONUCLEASE_PHOSPHATASE DOMAIN-CONTAINING PROTEIN"/>
    <property type="match status" value="1"/>
</dbReference>
<dbReference type="InterPro" id="IPR036691">
    <property type="entry name" value="Endo/exonu/phosph_ase_sf"/>
</dbReference>
<feature type="domain" description="Endonuclease/exonuclease/phosphatase" evidence="1">
    <location>
        <begin position="20"/>
        <end position="175"/>
    </location>
</feature>
<dbReference type="EMBL" id="LR881468">
    <property type="protein sequence ID" value="CAD5324689.1"/>
    <property type="molecule type" value="Genomic_DNA"/>
</dbReference>
<sequence>MKKFMNGILPGWNFDENYGFSELGKIWIMWHPSVKVVVLFKSLQMVMCQVLLPDSTDWIFVSVIYAANEEVLRQQLWADLKGLNSSQGLAAKAWIVLGDFNQVLNPLEHSAAPNLNVNKRTRDFQECLLDSDLSDLTFRENSFTWWNKSKSRPVAEKLDRVLVNSHWGSVFPEAFAFFGEPDF</sequence>
<organism evidence="2 3">
    <name type="scientific">Arabidopsis thaliana</name>
    <name type="common">Mouse-ear cress</name>
    <dbReference type="NCBI Taxonomy" id="3702"/>
    <lineage>
        <taxon>Eukaryota</taxon>
        <taxon>Viridiplantae</taxon>
        <taxon>Streptophyta</taxon>
        <taxon>Embryophyta</taxon>
        <taxon>Tracheophyta</taxon>
        <taxon>Spermatophyta</taxon>
        <taxon>Magnoliopsida</taxon>
        <taxon>eudicotyledons</taxon>
        <taxon>Gunneridae</taxon>
        <taxon>Pentapetalae</taxon>
        <taxon>rosids</taxon>
        <taxon>malvids</taxon>
        <taxon>Brassicales</taxon>
        <taxon>Brassicaceae</taxon>
        <taxon>Camelineae</taxon>
        <taxon>Arabidopsis</taxon>
    </lineage>
</organism>
<evidence type="ECO:0000313" key="2">
    <source>
        <dbReference type="EMBL" id="CAD5324689.1"/>
    </source>
</evidence>
<proteinExistence type="predicted"/>
<protein>
    <submittedName>
        <fullName evidence="2">(thale cress) hypothetical protein</fullName>
    </submittedName>
</protein>
<dbReference type="SUPFAM" id="SSF56219">
    <property type="entry name" value="DNase I-like"/>
    <property type="match status" value="1"/>
</dbReference>
<dbReference type="GO" id="GO:0003824">
    <property type="term" value="F:catalytic activity"/>
    <property type="evidence" value="ECO:0007669"/>
    <property type="project" value="InterPro"/>
</dbReference>
<dbReference type="Proteomes" id="UP000516314">
    <property type="component" value="Chromosome 3"/>
</dbReference>
<dbReference type="PANTHER" id="PTHR33710">
    <property type="entry name" value="BNAC02G09200D PROTEIN"/>
    <property type="match status" value="1"/>
</dbReference>
<evidence type="ECO:0000313" key="3">
    <source>
        <dbReference type="Proteomes" id="UP000516314"/>
    </source>
</evidence>
<dbReference type="Pfam" id="PF03372">
    <property type="entry name" value="Exo_endo_phos"/>
    <property type="match status" value="1"/>
</dbReference>
<reference evidence="2 3" key="1">
    <citation type="submission" date="2020-09" db="EMBL/GenBank/DDBJ databases">
        <authorList>
            <person name="Ashkenazy H."/>
        </authorList>
    </citation>
    <scope>NUCLEOTIDE SEQUENCE [LARGE SCALE GENOMIC DNA]</scope>
    <source>
        <strain evidence="3">cv. Cdm-0</strain>
    </source>
</reference>
<evidence type="ECO:0000259" key="1">
    <source>
        <dbReference type="Pfam" id="PF03372"/>
    </source>
</evidence>
<accession>A0A7G2ER32</accession>
<dbReference type="AlphaFoldDB" id="A0A7G2ER32"/>
<dbReference type="InterPro" id="IPR005135">
    <property type="entry name" value="Endo/exonuclease/phosphatase"/>
</dbReference>
<gene>
    <name evidence="2" type="ORF">AT9943_LOCUS12571</name>
</gene>